<accession>A0ACB7ERV1</accession>
<organism evidence="1 2">
    <name type="scientific">Nibea albiflora</name>
    <name type="common">Yellow drum</name>
    <name type="synonym">Corvina albiflora</name>
    <dbReference type="NCBI Taxonomy" id="240163"/>
    <lineage>
        <taxon>Eukaryota</taxon>
        <taxon>Metazoa</taxon>
        <taxon>Chordata</taxon>
        <taxon>Craniata</taxon>
        <taxon>Vertebrata</taxon>
        <taxon>Euteleostomi</taxon>
        <taxon>Actinopterygii</taxon>
        <taxon>Neopterygii</taxon>
        <taxon>Teleostei</taxon>
        <taxon>Neoteleostei</taxon>
        <taxon>Acanthomorphata</taxon>
        <taxon>Eupercaria</taxon>
        <taxon>Sciaenidae</taxon>
        <taxon>Nibea</taxon>
    </lineage>
</organism>
<sequence length="578" mass="62427">MLSGVQPCFQLLRIGSSAGDSVRDLYTFRPTLSHSVFRLGRAAELCDVTLDSTSVSRIHAELHVEKEASGGDAAPQEEGWRVHIKDRSSHGTWVNEVRLQRGVQWELSDGDTLTFGGQSAPGSPEFYFLFQKVKVRPLDFDAITIPKAGTFSSDLQNRIRTNLDRKVAANLDLSKLSINRATVILNSIGSLSKMKGSAWTFKRSHSHEGTVSDPGSSSSPPLAVGFSSLLPPSTPPSFSSAASVPSTKSLQSTSRSRRKSAHTVLLEDDSSDEPRSRGGGGGAGVGGGGGGVGGAPAGVVEDGPRARAKKRRRLYKSESESFSSPPPLPLQPKSHNDVRRPLQTKPFPVGIRTIGSFHGAMTNSRLNHHLLQASFTNPAVSKQEVQTMHRVQTVMHGNIAAFRQQKPAHSSPTAQRGRRRAHSSPVFSPLVVGGENYSLASPSVRIRTEERGGRVQFNRFHHPASKRRGRPRKHPLPPRPSLPSPSSSSSSSTSSASSSSGSSSSSSDDEDDDDEEDGEAAVGTVDSCAAPRCRMPQQDTVQWIQCDVCDAWYHIDCLHIDRKKLLKDPNADFHCGCR</sequence>
<evidence type="ECO:0000313" key="2">
    <source>
        <dbReference type="Proteomes" id="UP000805704"/>
    </source>
</evidence>
<dbReference type="Proteomes" id="UP000805704">
    <property type="component" value="Chromosome 23"/>
</dbReference>
<evidence type="ECO:0000313" key="1">
    <source>
        <dbReference type="EMBL" id="KAG8004877.1"/>
    </source>
</evidence>
<gene>
    <name evidence="1" type="primary">TCF19</name>
    <name evidence="1" type="ORF">GBF38_010692</name>
</gene>
<proteinExistence type="predicted"/>
<name>A0ACB7ERV1_NIBAL</name>
<comment type="caution">
    <text evidence="1">The sequence shown here is derived from an EMBL/GenBank/DDBJ whole genome shotgun (WGS) entry which is preliminary data.</text>
</comment>
<dbReference type="EMBL" id="CM024811">
    <property type="protein sequence ID" value="KAG8004877.1"/>
    <property type="molecule type" value="Genomic_DNA"/>
</dbReference>
<reference evidence="1" key="1">
    <citation type="submission" date="2020-04" db="EMBL/GenBank/DDBJ databases">
        <title>A chromosome-scale assembly and high-density genetic map of the yellow drum (Nibea albiflora) genome.</title>
        <authorList>
            <person name="Xu D."/>
            <person name="Zhang W."/>
            <person name="Chen R."/>
            <person name="Tan P."/>
            <person name="Wang L."/>
            <person name="Song H."/>
            <person name="Tian L."/>
            <person name="Zhu Q."/>
            <person name="Wang B."/>
        </authorList>
    </citation>
    <scope>NUCLEOTIDE SEQUENCE</scope>
    <source>
        <strain evidence="1">ZJHYS-2018</strain>
    </source>
</reference>
<protein>
    <submittedName>
        <fullName evidence="1">Transcription factor 19</fullName>
    </submittedName>
</protein>
<keyword evidence="2" id="KW-1185">Reference proteome</keyword>